<dbReference type="KEGG" id="rhd:R2APBS1_1148"/>
<dbReference type="AlphaFoldDB" id="M4NFB6"/>
<proteinExistence type="predicted"/>
<dbReference type="RefSeq" id="WP_015447177.1">
    <property type="nucleotide sequence ID" value="NC_020541.1"/>
</dbReference>
<dbReference type="PANTHER" id="PTHR43877">
    <property type="entry name" value="AMINOALKYLPHOSPHONATE N-ACETYLTRANSFERASE-RELATED-RELATED"/>
    <property type="match status" value="1"/>
</dbReference>
<dbReference type="Pfam" id="PF00583">
    <property type="entry name" value="Acetyltransf_1"/>
    <property type="match status" value="1"/>
</dbReference>
<dbReference type="eggNOG" id="COG0456">
    <property type="taxonomic scope" value="Bacteria"/>
</dbReference>
<name>M4NFB6_9GAMM</name>
<reference evidence="4 5" key="1">
    <citation type="submission" date="2012-04" db="EMBL/GenBank/DDBJ databases">
        <title>Complete genome of Rhodanobacter sp. 2APBS1.</title>
        <authorList>
            <consortium name="US DOE Joint Genome Institute"/>
            <person name="Huntemann M."/>
            <person name="Wei C.-L."/>
            <person name="Han J."/>
            <person name="Detter J.C."/>
            <person name="Han C."/>
            <person name="Tapia R."/>
            <person name="Munk A.C.C."/>
            <person name="Chen A."/>
            <person name="Krypides N."/>
            <person name="Mavromatis K."/>
            <person name="Markowitz V."/>
            <person name="Szeto E."/>
            <person name="Ivanova N."/>
            <person name="Mikhailova N."/>
            <person name="Ovchinnikova G."/>
            <person name="Pagani I."/>
            <person name="Pati A."/>
            <person name="Goodwin L."/>
            <person name="Peters L."/>
            <person name="Pitluck S."/>
            <person name="Woyke T."/>
            <person name="Prakash O."/>
            <person name="Elkins J."/>
            <person name="Brown S."/>
            <person name="Palumbo A."/>
            <person name="Hemme C."/>
            <person name="Zhou J."/>
            <person name="Watson D."/>
            <person name="Jardine P."/>
            <person name="Kostka J."/>
            <person name="Green S."/>
        </authorList>
    </citation>
    <scope>NUCLEOTIDE SEQUENCE [LARGE SCALE GENOMIC DNA]</scope>
    <source>
        <strain evidence="4 5">2APBS1</strain>
    </source>
</reference>
<dbReference type="SUPFAM" id="SSF55729">
    <property type="entry name" value="Acyl-CoA N-acyltransferases (Nat)"/>
    <property type="match status" value="1"/>
</dbReference>
<dbReference type="InterPro" id="IPR000182">
    <property type="entry name" value="GNAT_dom"/>
</dbReference>
<evidence type="ECO:0000256" key="2">
    <source>
        <dbReference type="ARBA" id="ARBA00023315"/>
    </source>
</evidence>
<evidence type="ECO:0000259" key="3">
    <source>
        <dbReference type="PROSITE" id="PS51186"/>
    </source>
</evidence>
<dbReference type="EMBL" id="CP003470">
    <property type="protein sequence ID" value="AGG88303.1"/>
    <property type="molecule type" value="Genomic_DNA"/>
</dbReference>
<gene>
    <name evidence="4" type="ORF">R2APBS1_1148</name>
</gene>
<evidence type="ECO:0000313" key="5">
    <source>
        <dbReference type="Proteomes" id="UP000011859"/>
    </source>
</evidence>
<dbReference type="OrthoDB" id="9792929at2"/>
<evidence type="ECO:0000313" key="4">
    <source>
        <dbReference type="EMBL" id="AGG88303.1"/>
    </source>
</evidence>
<keyword evidence="1 4" id="KW-0808">Transferase</keyword>
<dbReference type="CDD" id="cd04301">
    <property type="entry name" value="NAT_SF"/>
    <property type="match status" value="1"/>
</dbReference>
<accession>M4NFB6</accession>
<evidence type="ECO:0000256" key="1">
    <source>
        <dbReference type="ARBA" id="ARBA00022679"/>
    </source>
</evidence>
<sequence>MSFHIRQATILDLDTLAPLFDGYRQFYGQPADLARARDFLAERLRQHESLVLLALDEHGAALGFTQLYPLFSSVRTVRTWLLNDLFVAATARRQGVGAGLLKAAAEHAHALGAASLSLSTALDNAPAQALYEALGWQRDYQFCEYSLTL</sequence>
<dbReference type="Proteomes" id="UP000011859">
    <property type="component" value="Chromosome"/>
</dbReference>
<dbReference type="GO" id="GO:0016747">
    <property type="term" value="F:acyltransferase activity, transferring groups other than amino-acyl groups"/>
    <property type="evidence" value="ECO:0007669"/>
    <property type="project" value="InterPro"/>
</dbReference>
<protein>
    <submittedName>
        <fullName evidence="4">Acetyltransferase</fullName>
    </submittedName>
</protein>
<keyword evidence="2" id="KW-0012">Acyltransferase</keyword>
<dbReference type="STRING" id="666685.R2APBS1_1148"/>
<dbReference type="InterPro" id="IPR016181">
    <property type="entry name" value="Acyl_CoA_acyltransferase"/>
</dbReference>
<organism evidence="4 5">
    <name type="scientific">Rhodanobacter denitrificans</name>
    <dbReference type="NCBI Taxonomy" id="666685"/>
    <lineage>
        <taxon>Bacteria</taxon>
        <taxon>Pseudomonadati</taxon>
        <taxon>Pseudomonadota</taxon>
        <taxon>Gammaproteobacteria</taxon>
        <taxon>Lysobacterales</taxon>
        <taxon>Rhodanobacteraceae</taxon>
        <taxon>Rhodanobacter</taxon>
    </lineage>
</organism>
<dbReference type="PANTHER" id="PTHR43877:SF2">
    <property type="entry name" value="AMINOALKYLPHOSPHONATE N-ACETYLTRANSFERASE-RELATED"/>
    <property type="match status" value="1"/>
</dbReference>
<keyword evidence="5" id="KW-1185">Reference proteome</keyword>
<dbReference type="InterPro" id="IPR050832">
    <property type="entry name" value="Bact_Acetyltransf"/>
</dbReference>
<dbReference type="HOGENOM" id="CLU_013985_34_9_6"/>
<dbReference type="Gene3D" id="3.40.630.30">
    <property type="match status" value="1"/>
</dbReference>
<dbReference type="PROSITE" id="PS51186">
    <property type="entry name" value="GNAT"/>
    <property type="match status" value="1"/>
</dbReference>
<feature type="domain" description="N-acetyltransferase" evidence="3">
    <location>
        <begin position="3"/>
        <end position="149"/>
    </location>
</feature>